<evidence type="ECO:0000256" key="1">
    <source>
        <dbReference type="SAM" id="MobiDB-lite"/>
    </source>
</evidence>
<dbReference type="RefSeq" id="XP_030854270.1">
    <property type="nucleotide sequence ID" value="XM_030998410.1"/>
</dbReference>
<reference evidence="2" key="2">
    <citation type="submission" date="2021-01" db="UniProtKB">
        <authorList>
            <consortium name="EnsemblMetazoa"/>
        </authorList>
    </citation>
    <scope>IDENTIFICATION</scope>
</reference>
<organism evidence="2 3">
    <name type="scientific">Strongylocentrotus purpuratus</name>
    <name type="common">Purple sea urchin</name>
    <dbReference type="NCBI Taxonomy" id="7668"/>
    <lineage>
        <taxon>Eukaryota</taxon>
        <taxon>Metazoa</taxon>
        <taxon>Echinodermata</taxon>
        <taxon>Eleutherozoa</taxon>
        <taxon>Echinozoa</taxon>
        <taxon>Echinoidea</taxon>
        <taxon>Euechinoidea</taxon>
        <taxon>Echinacea</taxon>
        <taxon>Camarodonta</taxon>
        <taxon>Echinidea</taxon>
        <taxon>Strongylocentrotidae</taxon>
        <taxon>Strongylocentrotus</taxon>
    </lineage>
</organism>
<dbReference type="Proteomes" id="UP000007110">
    <property type="component" value="Unassembled WGS sequence"/>
</dbReference>
<feature type="compositionally biased region" description="Acidic residues" evidence="1">
    <location>
        <begin position="32"/>
        <end position="43"/>
    </location>
</feature>
<name>A0A7M7PNY8_STRPU</name>
<evidence type="ECO:0000313" key="3">
    <source>
        <dbReference type="Proteomes" id="UP000007110"/>
    </source>
</evidence>
<feature type="region of interest" description="Disordered" evidence="1">
    <location>
        <begin position="1"/>
        <end position="63"/>
    </location>
</feature>
<reference evidence="3" key="1">
    <citation type="submission" date="2015-02" db="EMBL/GenBank/DDBJ databases">
        <title>Genome sequencing for Strongylocentrotus purpuratus.</title>
        <authorList>
            <person name="Murali S."/>
            <person name="Liu Y."/>
            <person name="Vee V."/>
            <person name="English A."/>
            <person name="Wang M."/>
            <person name="Skinner E."/>
            <person name="Han Y."/>
            <person name="Muzny D.M."/>
            <person name="Worley K.C."/>
            <person name="Gibbs R.A."/>
        </authorList>
    </citation>
    <scope>NUCLEOTIDE SEQUENCE</scope>
</reference>
<dbReference type="EnsemblMetazoa" id="XM_030998410">
    <property type="protein sequence ID" value="XP_030854270"/>
    <property type="gene ID" value="LOC115929462"/>
</dbReference>
<protein>
    <submittedName>
        <fullName evidence="2">Uncharacterized protein</fullName>
    </submittedName>
</protein>
<proteinExistence type="predicted"/>
<dbReference type="AlphaFoldDB" id="A0A7M7PNY8"/>
<keyword evidence="3" id="KW-1185">Reference proteome</keyword>
<accession>A0A7M7PNY8</accession>
<dbReference type="KEGG" id="spu:115929462"/>
<dbReference type="GeneID" id="115929462"/>
<evidence type="ECO:0000313" key="2">
    <source>
        <dbReference type="EnsemblMetazoa" id="XP_030854270"/>
    </source>
</evidence>
<dbReference type="InParanoid" id="A0A7M7PNY8"/>
<sequence>MMSTYQVDIDKGDEQGGDGQDNDYGDVHEEEQRGEDDDDELDDYQSHYQGNSQTDDDDQDYNQGCLRCSPDYSKSGLQYLARFIDLTKTHSVYLLTSPVDKNFYTGQ</sequence>